<dbReference type="EMBL" id="CP121694">
    <property type="protein sequence ID" value="WRO22238.1"/>
    <property type="molecule type" value="Genomic_DNA"/>
</dbReference>
<dbReference type="InterPro" id="IPR014145">
    <property type="entry name" value="LigD_pol_dom"/>
</dbReference>
<dbReference type="EC" id="6.5.1.1" evidence="2"/>
<dbReference type="KEGG" id="dbc:MFMK1_002063"/>
<feature type="domain" description="DNA ligase D polymerase" evidence="1">
    <location>
        <begin position="30"/>
        <end position="281"/>
    </location>
</feature>
<sequence length="296" mass="34100">MKEFIYNTDDVNVTLKNLEKKFWPNDNFSKGDLLNYYDKAGPFLLPYIKKRPFTMKRYPDGIDGKHFFQKDCPDYAPDWLGRVAMGKREKVIDYIIINKVADILWVVNQGCIDMHTWLASYTNPTKPDIAVFDLDPAEGSTWQDVLSMAKIIREALESIRLMGYPKTSGSKGLHIYIPIQPLYSYSQVQNFIRGLAEMIASAYPEKATTARNIKDRKNKVYIDYLQNGAGRTMASVFSVRPVPGATVSMPISWEEVEQRSIHPYQFTMTNVLDQIRERDTLFQGVLTKRQKLPPIH</sequence>
<dbReference type="Proteomes" id="UP001329915">
    <property type="component" value="Chromosome"/>
</dbReference>
<organism evidence="2 3">
    <name type="scientific">Metallumcola ferriviriculae</name>
    <dbReference type="NCBI Taxonomy" id="3039180"/>
    <lineage>
        <taxon>Bacteria</taxon>
        <taxon>Bacillati</taxon>
        <taxon>Bacillota</taxon>
        <taxon>Clostridia</taxon>
        <taxon>Neomoorellales</taxon>
        <taxon>Desulfitibacteraceae</taxon>
        <taxon>Metallumcola</taxon>
    </lineage>
</organism>
<dbReference type="PANTHER" id="PTHR42705:SF2">
    <property type="entry name" value="BIFUNCTIONAL NON-HOMOLOGOUS END JOINING PROTEIN LIGD"/>
    <property type="match status" value="1"/>
</dbReference>
<gene>
    <name evidence="2" type="primary">ligD</name>
    <name evidence="2" type="ORF">MFMK1_002063</name>
</gene>
<dbReference type="GO" id="GO:0003910">
    <property type="term" value="F:DNA ligase (ATP) activity"/>
    <property type="evidence" value="ECO:0007669"/>
    <property type="project" value="UniProtKB-EC"/>
</dbReference>
<proteinExistence type="predicted"/>
<reference evidence="2 3" key="1">
    <citation type="submission" date="2023-04" db="EMBL/GenBank/DDBJ databases">
        <authorList>
            <person name="Hsu D."/>
        </authorList>
    </citation>
    <scope>NUCLEOTIDE SEQUENCE [LARGE SCALE GENOMIC DNA]</scope>
    <source>
        <strain evidence="2 3">MK1</strain>
    </source>
</reference>
<evidence type="ECO:0000259" key="1">
    <source>
        <dbReference type="Pfam" id="PF21686"/>
    </source>
</evidence>
<accession>A0AAU0ULL0</accession>
<dbReference type="InterPro" id="IPR052171">
    <property type="entry name" value="NHEJ_LigD"/>
</dbReference>
<protein>
    <submittedName>
        <fullName evidence="2">Non-homologous end-joining DNA ligase</fullName>
        <ecNumber evidence="2">6.5.1.1</ecNumber>
    </submittedName>
</protein>
<dbReference type="AlphaFoldDB" id="A0AAU0ULL0"/>
<dbReference type="Gene3D" id="3.90.920.10">
    <property type="entry name" value="DNA primase, PRIM domain"/>
    <property type="match status" value="1"/>
</dbReference>
<dbReference type="Pfam" id="PF21686">
    <property type="entry name" value="LigD_Prim-Pol"/>
    <property type="match status" value="1"/>
</dbReference>
<dbReference type="CDD" id="cd04861">
    <property type="entry name" value="LigD_Pol_like"/>
    <property type="match status" value="1"/>
</dbReference>
<keyword evidence="2" id="KW-0436">Ligase</keyword>
<evidence type="ECO:0000313" key="3">
    <source>
        <dbReference type="Proteomes" id="UP001329915"/>
    </source>
</evidence>
<keyword evidence="3" id="KW-1185">Reference proteome</keyword>
<name>A0AAU0ULL0_9FIRM</name>
<dbReference type="NCBIfam" id="TIGR02778">
    <property type="entry name" value="ligD_pol"/>
    <property type="match status" value="1"/>
</dbReference>
<dbReference type="PANTHER" id="PTHR42705">
    <property type="entry name" value="BIFUNCTIONAL NON-HOMOLOGOUS END JOINING PROTEIN LIGD"/>
    <property type="match status" value="1"/>
</dbReference>
<evidence type="ECO:0000313" key="2">
    <source>
        <dbReference type="EMBL" id="WRO22238.1"/>
    </source>
</evidence>
<dbReference type="RefSeq" id="WP_366921655.1">
    <property type="nucleotide sequence ID" value="NZ_CP121694.1"/>
</dbReference>